<evidence type="ECO:0000256" key="2">
    <source>
        <dbReference type="ARBA" id="ARBA00006555"/>
    </source>
</evidence>
<dbReference type="InterPro" id="IPR051045">
    <property type="entry name" value="TonB-dependent_transducer"/>
</dbReference>
<evidence type="ECO:0000256" key="10">
    <source>
        <dbReference type="SAM" id="MobiDB-lite"/>
    </source>
</evidence>
<feature type="compositionally biased region" description="Pro residues" evidence="10">
    <location>
        <begin position="61"/>
        <end position="97"/>
    </location>
</feature>
<evidence type="ECO:0000256" key="4">
    <source>
        <dbReference type="ARBA" id="ARBA00022475"/>
    </source>
</evidence>
<keyword evidence="4" id="KW-1003">Cell membrane</keyword>
<evidence type="ECO:0000313" key="13">
    <source>
        <dbReference type="Proteomes" id="UP000562492"/>
    </source>
</evidence>
<evidence type="ECO:0000256" key="8">
    <source>
        <dbReference type="ARBA" id="ARBA00022989"/>
    </source>
</evidence>
<dbReference type="EMBL" id="JACHKZ010000008">
    <property type="protein sequence ID" value="MBB6577672.1"/>
    <property type="molecule type" value="Genomic_DNA"/>
</dbReference>
<name>A0ABR6RET2_9BURK</name>
<comment type="similarity">
    <text evidence="2">Belongs to the TonB family.</text>
</comment>
<feature type="compositionally biased region" description="Pro residues" evidence="10">
    <location>
        <begin position="117"/>
        <end position="148"/>
    </location>
</feature>
<dbReference type="Pfam" id="PF03544">
    <property type="entry name" value="TonB_C"/>
    <property type="match status" value="1"/>
</dbReference>
<evidence type="ECO:0000256" key="7">
    <source>
        <dbReference type="ARBA" id="ARBA00022927"/>
    </source>
</evidence>
<organism evidence="12 13">
    <name type="scientific">Comamonas odontotermitis</name>
    <dbReference type="NCBI Taxonomy" id="379895"/>
    <lineage>
        <taxon>Bacteria</taxon>
        <taxon>Pseudomonadati</taxon>
        <taxon>Pseudomonadota</taxon>
        <taxon>Betaproteobacteria</taxon>
        <taxon>Burkholderiales</taxon>
        <taxon>Comamonadaceae</taxon>
        <taxon>Comamonas</taxon>
    </lineage>
</organism>
<evidence type="ECO:0000256" key="9">
    <source>
        <dbReference type="ARBA" id="ARBA00023136"/>
    </source>
</evidence>
<dbReference type="RefSeq" id="WP_184707351.1">
    <property type="nucleotide sequence ID" value="NZ_JACHKZ010000008.1"/>
</dbReference>
<dbReference type="Gene3D" id="3.30.1150.10">
    <property type="match status" value="1"/>
</dbReference>
<protein>
    <submittedName>
        <fullName evidence="12">Protein TonB</fullName>
    </submittedName>
</protein>
<comment type="subcellular location">
    <subcellularLocation>
        <location evidence="1">Cell inner membrane</location>
        <topology evidence="1">Single-pass membrane protein</topology>
        <orientation evidence="1">Periplasmic side</orientation>
    </subcellularLocation>
</comment>
<gene>
    <name evidence="12" type="ORF">HNP33_001729</name>
</gene>
<keyword evidence="9" id="KW-0472">Membrane</keyword>
<comment type="caution">
    <text evidence="12">The sequence shown here is derived from an EMBL/GenBank/DDBJ whole genome shotgun (WGS) entry which is preliminary data.</text>
</comment>
<dbReference type="PRINTS" id="PR01217">
    <property type="entry name" value="PRICHEXTENSN"/>
</dbReference>
<evidence type="ECO:0000313" key="12">
    <source>
        <dbReference type="EMBL" id="MBB6577672.1"/>
    </source>
</evidence>
<dbReference type="PANTHER" id="PTHR33446">
    <property type="entry name" value="PROTEIN TONB-RELATED"/>
    <property type="match status" value="1"/>
</dbReference>
<keyword evidence="7" id="KW-0653">Protein transport</keyword>
<accession>A0ABR6RET2</accession>
<evidence type="ECO:0000256" key="5">
    <source>
        <dbReference type="ARBA" id="ARBA00022519"/>
    </source>
</evidence>
<feature type="region of interest" description="Disordered" evidence="10">
    <location>
        <begin position="61"/>
        <end position="150"/>
    </location>
</feature>
<keyword evidence="5" id="KW-0997">Cell inner membrane</keyword>
<dbReference type="PROSITE" id="PS52015">
    <property type="entry name" value="TONB_CTD"/>
    <property type="match status" value="1"/>
</dbReference>
<reference evidence="12 13" key="1">
    <citation type="submission" date="2020-08" db="EMBL/GenBank/DDBJ databases">
        <title>Functional genomics of gut bacteria from endangered species of beetles.</title>
        <authorList>
            <person name="Carlos-Shanley C."/>
        </authorList>
    </citation>
    <scope>NUCLEOTIDE SEQUENCE [LARGE SCALE GENOMIC DNA]</scope>
    <source>
        <strain evidence="12 13">S00124</strain>
    </source>
</reference>
<dbReference type="InterPro" id="IPR037682">
    <property type="entry name" value="TonB_C"/>
</dbReference>
<keyword evidence="8" id="KW-1133">Transmembrane helix</keyword>
<proteinExistence type="inferred from homology"/>
<evidence type="ECO:0000259" key="11">
    <source>
        <dbReference type="PROSITE" id="PS52015"/>
    </source>
</evidence>
<keyword evidence="3" id="KW-0813">Transport</keyword>
<evidence type="ECO:0000256" key="3">
    <source>
        <dbReference type="ARBA" id="ARBA00022448"/>
    </source>
</evidence>
<evidence type="ECO:0000256" key="1">
    <source>
        <dbReference type="ARBA" id="ARBA00004383"/>
    </source>
</evidence>
<keyword evidence="13" id="KW-1185">Reference proteome</keyword>
<dbReference type="SUPFAM" id="SSF74653">
    <property type="entry name" value="TolA/TonB C-terminal domain"/>
    <property type="match status" value="1"/>
</dbReference>
<dbReference type="Proteomes" id="UP000562492">
    <property type="component" value="Unassembled WGS sequence"/>
</dbReference>
<keyword evidence="6" id="KW-0812">Transmembrane</keyword>
<dbReference type="InterPro" id="IPR006260">
    <property type="entry name" value="TonB/TolA_C"/>
</dbReference>
<dbReference type="NCBIfam" id="TIGR01352">
    <property type="entry name" value="tonB_Cterm"/>
    <property type="match status" value="1"/>
</dbReference>
<sequence length="243" mass="25511">MHPSDPTSPPKNTGRNIVVAGSVLAAHVAGLWALQAGLLKSAAVELPKPEPVVVQLIAPEPMPVVAPPPPPAPKPPPPAPVPKPQPKPKPAPKPMPKPQAIKDPTPAPNAVKGSAEPQPPAPPIEAPTPPAPPAPPSPPPAPPAPPAQPVIRLPDVNAAYLSNPLPPYPSISKRMGETGTTIVRVHIDEEGKVLDIQLKKSSGYDRLDQAALDGIRKWRFKPGTSNGTPQPMWVNVPMKWELN</sequence>
<feature type="domain" description="TonB C-terminal" evidence="11">
    <location>
        <begin position="153"/>
        <end position="243"/>
    </location>
</feature>
<evidence type="ECO:0000256" key="6">
    <source>
        <dbReference type="ARBA" id="ARBA00022692"/>
    </source>
</evidence>
<dbReference type="PANTHER" id="PTHR33446:SF2">
    <property type="entry name" value="PROTEIN TONB"/>
    <property type="match status" value="1"/>
</dbReference>